<protein>
    <submittedName>
        <fullName evidence="6">DNA-binding transcriptional LysR family regulator</fullName>
    </submittedName>
</protein>
<dbReference type="SUPFAM" id="SSF53850">
    <property type="entry name" value="Periplasmic binding protein-like II"/>
    <property type="match status" value="1"/>
</dbReference>
<reference evidence="6 7" key="1">
    <citation type="submission" date="2023-07" db="EMBL/GenBank/DDBJ databases">
        <title>Sorghum-associated microbial communities from plants grown in Nebraska, USA.</title>
        <authorList>
            <person name="Schachtman D."/>
        </authorList>
    </citation>
    <scope>NUCLEOTIDE SEQUENCE [LARGE SCALE GENOMIC DNA]</scope>
    <source>
        <strain evidence="6 7">DS1027</strain>
    </source>
</reference>
<name>A0ABU1MMK8_9SPHN</name>
<dbReference type="Pfam" id="PF03466">
    <property type="entry name" value="LysR_substrate"/>
    <property type="match status" value="1"/>
</dbReference>
<accession>A0ABU1MMK8</accession>
<dbReference type="PANTHER" id="PTHR30537:SF66">
    <property type="entry name" value="IRON-REGULATED VIRULENCE REGULATORY PROTEIN IRGB"/>
    <property type="match status" value="1"/>
</dbReference>
<dbReference type="InterPro" id="IPR005119">
    <property type="entry name" value="LysR_subst-bd"/>
</dbReference>
<keyword evidence="2" id="KW-0805">Transcription regulation</keyword>
<dbReference type="EMBL" id="JAVDRD010000005">
    <property type="protein sequence ID" value="MDR6511568.1"/>
    <property type="molecule type" value="Genomic_DNA"/>
</dbReference>
<evidence type="ECO:0000256" key="3">
    <source>
        <dbReference type="ARBA" id="ARBA00023125"/>
    </source>
</evidence>
<dbReference type="InterPro" id="IPR000847">
    <property type="entry name" value="LysR_HTH_N"/>
</dbReference>
<gene>
    <name evidence="6" type="ORF">J2792_002440</name>
</gene>
<comment type="similarity">
    <text evidence="1">Belongs to the LysR transcriptional regulatory family.</text>
</comment>
<evidence type="ECO:0000256" key="1">
    <source>
        <dbReference type="ARBA" id="ARBA00009437"/>
    </source>
</evidence>
<dbReference type="RefSeq" id="WP_169050008.1">
    <property type="nucleotide sequence ID" value="NZ_JAVDRD010000005.1"/>
</dbReference>
<dbReference type="CDD" id="cd08422">
    <property type="entry name" value="PBP2_CrgA_like"/>
    <property type="match status" value="1"/>
</dbReference>
<dbReference type="Gene3D" id="3.40.190.290">
    <property type="match status" value="1"/>
</dbReference>
<evidence type="ECO:0000259" key="5">
    <source>
        <dbReference type="PROSITE" id="PS50931"/>
    </source>
</evidence>
<dbReference type="SUPFAM" id="SSF46785">
    <property type="entry name" value="Winged helix' DNA-binding domain"/>
    <property type="match status" value="1"/>
</dbReference>
<feature type="domain" description="HTH lysR-type" evidence="5">
    <location>
        <begin position="4"/>
        <end position="61"/>
    </location>
</feature>
<evidence type="ECO:0000313" key="6">
    <source>
        <dbReference type="EMBL" id="MDR6511568.1"/>
    </source>
</evidence>
<keyword evidence="3 6" id="KW-0238">DNA-binding</keyword>
<evidence type="ECO:0000256" key="4">
    <source>
        <dbReference type="ARBA" id="ARBA00023163"/>
    </source>
</evidence>
<dbReference type="InterPro" id="IPR036390">
    <property type="entry name" value="WH_DNA-bd_sf"/>
</dbReference>
<keyword evidence="7" id="KW-1185">Reference proteome</keyword>
<comment type="caution">
    <text evidence="6">The sequence shown here is derived from an EMBL/GenBank/DDBJ whole genome shotgun (WGS) entry which is preliminary data.</text>
</comment>
<dbReference type="InterPro" id="IPR058163">
    <property type="entry name" value="LysR-type_TF_proteobact-type"/>
</dbReference>
<keyword evidence="4" id="KW-0804">Transcription</keyword>
<dbReference type="PANTHER" id="PTHR30537">
    <property type="entry name" value="HTH-TYPE TRANSCRIPTIONAL REGULATOR"/>
    <property type="match status" value="1"/>
</dbReference>
<evidence type="ECO:0000256" key="2">
    <source>
        <dbReference type="ARBA" id="ARBA00023015"/>
    </source>
</evidence>
<sequence length="309" mass="33680">MKAVNLNRLAYFMAVVDTESFTRAAERLGITKTVVSQQVARLEDELKTALLMRTTRRVEPTEAGRVLHARSVFIFREAEEAIGEVTRANVEPSGVLRVAATNDYGTSRIAPLAAAFSRRFPGCRVELVLSDTRIDPIANQIDLSIRVGWLDDSSLHARRVGSFRQLLVASPRFAGTLDIDDPEQVARAPFVANAVLKDPLTWHFSKGDFERRTIRMHQALSINATPAVLAATLAGGGLSVLPDFLVADLLDAGRLVRVLPAWSLPVGGVHVVYPTAKFRPSKVTSFVKMLVAAASGQTTDDAMAHPFPL</sequence>
<evidence type="ECO:0000313" key="7">
    <source>
        <dbReference type="Proteomes" id="UP001184150"/>
    </source>
</evidence>
<organism evidence="6 7">
    <name type="scientific">Novosphingobium capsulatum</name>
    <dbReference type="NCBI Taxonomy" id="13688"/>
    <lineage>
        <taxon>Bacteria</taxon>
        <taxon>Pseudomonadati</taxon>
        <taxon>Pseudomonadota</taxon>
        <taxon>Alphaproteobacteria</taxon>
        <taxon>Sphingomonadales</taxon>
        <taxon>Sphingomonadaceae</taxon>
        <taxon>Novosphingobium</taxon>
    </lineage>
</organism>
<dbReference type="Gene3D" id="1.10.10.10">
    <property type="entry name" value="Winged helix-like DNA-binding domain superfamily/Winged helix DNA-binding domain"/>
    <property type="match status" value="1"/>
</dbReference>
<proteinExistence type="inferred from homology"/>
<dbReference type="PROSITE" id="PS50931">
    <property type="entry name" value="HTH_LYSR"/>
    <property type="match status" value="1"/>
</dbReference>
<dbReference type="Proteomes" id="UP001184150">
    <property type="component" value="Unassembled WGS sequence"/>
</dbReference>
<dbReference type="PRINTS" id="PR00039">
    <property type="entry name" value="HTHLYSR"/>
</dbReference>
<dbReference type="Pfam" id="PF00126">
    <property type="entry name" value="HTH_1"/>
    <property type="match status" value="1"/>
</dbReference>
<dbReference type="InterPro" id="IPR036388">
    <property type="entry name" value="WH-like_DNA-bd_sf"/>
</dbReference>
<dbReference type="GO" id="GO:0003677">
    <property type="term" value="F:DNA binding"/>
    <property type="evidence" value="ECO:0007669"/>
    <property type="project" value="UniProtKB-KW"/>
</dbReference>